<evidence type="ECO:0000313" key="1">
    <source>
        <dbReference type="EMBL" id="KAH7923704.1"/>
    </source>
</evidence>
<organism evidence="1 2">
    <name type="scientific">Leucogyrophana mollusca</name>
    <dbReference type="NCBI Taxonomy" id="85980"/>
    <lineage>
        <taxon>Eukaryota</taxon>
        <taxon>Fungi</taxon>
        <taxon>Dikarya</taxon>
        <taxon>Basidiomycota</taxon>
        <taxon>Agaricomycotina</taxon>
        <taxon>Agaricomycetes</taxon>
        <taxon>Agaricomycetidae</taxon>
        <taxon>Boletales</taxon>
        <taxon>Boletales incertae sedis</taxon>
        <taxon>Leucogyrophana</taxon>
    </lineage>
</organism>
<accession>A0ACB8BEL4</accession>
<gene>
    <name evidence="1" type="ORF">BV22DRAFT_567560</name>
</gene>
<comment type="caution">
    <text evidence="1">The sequence shown here is derived from an EMBL/GenBank/DDBJ whole genome shotgun (WGS) entry which is preliminary data.</text>
</comment>
<name>A0ACB8BEL4_9AGAM</name>
<dbReference type="EMBL" id="MU266445">
    <property type="protein sequence ID" value="KAH7923704.1"/>
    <property type="molecule type" value="Genomic_DNA"/>
</dbReference>
<proteinExistence type="predicted"/>
<dbReference type="Proteomes" id="UP000790709">
    <property type="component" value="Unassembled WGS sequence"/>
</dbReference>
<protein>
    <submittedName>
        <fullName evidence="1">Uncharacterized protein</fullName>
    </submittedName>
</protein>
<sequence>MIFSLISLLCFILLQTIRFENTCGTWWPAISTCLMKTSNSEPFLLKSCRYHCGMLELGAQPLFAGPIRFDSHPNCFPQVTVISSITREWFQMDPFRLMGWWKRPQLTGSRSAMTCKAAPSSAVIWHHRFNRREPMLSLSAVSSYLKIRGPTSDCLQGYPCLHRPTPLLR</sequence>
<reference evidence="1" key="1">
    <citation type="journal article" date="2021" name="New Phytol.">
        <title>Evolutionary innovations through gain and loss of genes in the ectomycorrhizal Boletales.</title>
        <authorList>
            <person name="Wu G."/>
            <person name="Miyauchi S."/>
            <person name="Morin E."/>
            <person name="Kuo A."/>
            <person name="Drula E."/>
            <person name="Varga T."/>
            <person name="Kohler A."/>
            <person name="Feng B."/>
            <person name="Cao Y."/>
            <person name="Lipzen A."/>
            <person name="Daum C."/>
            <person name="Hundley H."/>
            <person name="Pangilinan J."/>
            <person name="Johnson J."/>
            <person name="Barry K."/>
            <person name="LaButti K."/>
            <person name="Ng V."/>
            <person name="Ahrendt S."/>
            <person name="Min B."/>
            <person name="Choi I.G."/>
            <person name="Park H."/>
            <person name="Plett J.M."/>
            <person name="Magnuson J."/>
            <person name="Spatafora J.W."/>
            <person name="Nagy L.G."/>
            <person name="Henrissat B."/>
            <person name="Grigoriev I.V."/>
            <person name="Yang Z.L."/>
            <person name="Xu J."/>
            <person name="Martin F.M."/>
        </authorList>
    </citation>
    <scope>NUCLEOTIDE SEQUENCE</scope>
    <source>
        <strain evidence="1">KUC20120723A-06</strain>
    </source>
</reference>
<evidence type="ECO:0000313" key="2">
    <source>
        <dbReference type="Proteomes" id="UP000790709"/>
    </source>
</evidence>
<keyword evidence="2" id="KW-1185">Reference proteome</keyword>